<dbReference type="RefSeq" id="WP_189611521.1">
    <property type="nucleotide sequence ID" value="NZ_BMXR01000010.1"/>
</dbReference>
<dbReference type="SFLD" id="SFLDS00029">
    <property type="entry name" value="Radical_SAM"/>
    <property type="match status" value="1"/>
</dbReference>
<evidence type="ECO:0000256" key="4">
    <source>
        <dbReference type="ARBA" id="ARBA00023004"/>
    </source>
</evidence>
<dbReference type="SUPFAM" id="SSF102114">
    <property type="entry name" value="Radical SAM enzymes"/>
    <property type="match status" value="1"/>
</dbReference>
<dbReference type="Proteomes" id="UP000626148">
    <property type="component" value="Unassembled WGS sequence"/>
</dbReference>
<evidence type="ECO:0000256" key="2">
    <source>
        <dbReference type="ARBA" id="ARBA00022691"/>
    </source>
</evidence>
<dbReference type="InterPro" id="IPR013785">
    <property type="entry name" value="Aldolase_TIM"/>
</dbReference>
<name>A0A918KK78_9GAMM</name>
<dbReference type="EMBL" id="BMXR01000010">
    <property type="protein sequence ID" value="GGX66128.1"/>
    <property type="molecule type" value="Genomic_DNA"/>
</dbReference>
<organism evidence="6 7">
    <name type="scientific">Saccharospirillum salsuginis</name>
    <dbReference type="NCBI Taxonomy" id="418750"/>
    <lineage>
        <taxon>Bacteria</taxon>
        <taxon>Pseudomonadati</taxon>
        <taxon>Pseudomonadota</taxon>
        <taxon>Gammaproteobacteria</taxon>
        <taxon>Oceanospirillales</taxon>
        <taxon>Saccharospirillaceae</taxon>
        <taxon>Saccharospirillum</taxon>
    </lineage>
</organism>
<dbReference type="InterPro" id="IPR007197">
    <property type="entry name" value="rSAM"/>
</dbReference>
<evidence type="ECO:0000313" key="6">
    <source>
        <dbReference type="EMBL" id="GGX66128.1"/>
    </source>
</evidence>
<reference evidence="6" key="2">
    <citation type="submission" date="2020-09" db="EMBL/GenBank/DDBJ databases">
        <authorList>
            <person name="Sun Q."/>
            <person name="Kim S."/>
        </authorList>
    </citation>
    <scope>NUCLEOTIDE SEQUENCE</scope>
    <source>
        <strain evidence="6">KCTC 22169</strain>
    </source>
</reference>
<dbReference type="AlphaFoldDB" id="A0A918KK78"/>
<evidence type="ECO:0000256" key="1">
    <source>
        <dbReference type="ARBA" id="ARBA00001966"/>
    </source>
</evidence>
<keyword evidence="2" id="KW-0949">S-adenosyl-L-methionine</keyword>
<dbReference type="GO" id="GO:0051536">
    <property type="term" value="F:iron-sulfur cluster binding"/>
    <property type="evidence" value="ECO:0007669"/>
    <property type="project" value="UniProtKB-KW"/>
</dbReference>
<accession>A0A918KK78</accession>
<comment type="caution">
    <text evidence="6">The sequence shown here is derived from an EMBL/GenBank/DDBJ whole genome shotgun (WGS) entry which is preliminary data.</text>
</comment>
<dbReference type="GO" id="GO:0003824">
    <property type="term" value="F:catalytic activity"/>
    <property type="evidence" value="ECO:0007669"/>
    <property type="project" value="InterPro"/>
</dbReference>
<gene>
    <name evidence="6" type="ORF">GCM10007392_37210</name>
</gene>
<keyword evidence="5" id="KW-0411">Iron-sulfur</keyword>
<protein>
    <submittedName>
        <fullName evidence="6">Uncharacterized protein</fullName>
    </submittedName>
</protein>
<keyword evidence="3" id="KW-0479">Metal-binding</keyword>
<keyword evidence="4" id="KW-0408">Iron</keyword>
<dbReference type="InterPro" id="IPR014191">
    <property type="entry name" value="Anaer_RNR_activator"/>
</dbReference>
<keyword evidence="7" id="KW-1185">Reference proteome</keyword>
<evidence type="ECO:0000313" key="7">
    <source>
        <dbReference type="Proteomes" id="UP000626148"/>
    </source>
</evidence>
<dbReference type="GO" id="GO:0046872">
    <property type="term" value="F:metal ion binding"/>
    <property type="evidence" value="ECO:0007669"/>
    <property type="project" value="UniProtKB-KW"/>
</dbReference>
<sequence>MRVVREDVVFREVPGEVALAFTVAGCPLRCPGCHSSDTWSPDQGRILSPDLLTGRVRRYGGLVTAVLFLGGEWQPAVLSDCLRRARTLGLVTCLYTGLDDVDPELKQLLDYLKTGPWRRELGGLDSPSTNQRFIDLRSGRILNQLFQGEHYAKADTGTTGI</sequence>
<evidence type="ECO:0000256" key="3">
    <source>
        <dbReference type="ARBA" id="ARBA00022723"/>
    </source>
</evidence>
<dbReference type="Gene3D" id="3.20.20.70">
    <property type="entry name" value="Aldolase class I"/>
    <property type="match status" value="1"/>
</dbReference>
<evidence type="ECO:0000256" key="5">
    <source>
        <dbReference type="ARBA" id="ARBA00023014"/>
    </source>
</evidence>
<comment type="cofactor">
    <cofactor evidence="1">
        <name>[4Fe-4S] cluster</name>
        <dbReference type="ChEBI" id="CHEBI:49883"/>
    </cofactor>
</comment>
<dbReference type="NCBIfam" id="TIGR02826">
    <property type="entry name" value="RNR_activ_nrdG3"/>
    <property type="match status" value="1"/>
</dbReference>
<reference evidence="6" key="1">
    <citation type="journal article" date="2014" name="Int. J. Syst. Evol. Microbiol.">
        <title>Complete genome sequence of Corynebacterium casei LMG S-19264T (=DSM 44701T), isolated from a smear-ripened cheese.</title>
        <authorList>
            <consortium name="US DOE Joint Genome Institute (JGI-PGF)"/>
            <person name="Walter F."/>
            <person name="Albersmeier A."/>
            <person name="Kalinowski J."/>
            <person name="Ruckert C."/>
        </authorList>
    </citation>
    <scope>NUCLEOTIDE SEQUENCE</scope>
    <source>
        <strain evidence="6">KCTC 22169</strain>
    </source>
</reference>
<dbReference type="Pfam" id="PF13353">
    <property type="entry name" value="Fer4_12"/>
    <property type="match status" value="1"/>
</dbReference>
<dbReference type="InterPro" id="IPR058240">
    <property type="entry name" value="rSAM_sf"/>
</dbReference>
<proteinExistence type="predicted"/>